<name>A0A2L2SZ85_9HYPO</name>
<dbReference type="AlphaFoldDB" id="A0A2L2SZ85"/>
<evidence type="ECO:0000313" key="2">
    <source>
        <dbReference type="Proteomes" id="UP000245910"/>
    </source>
</evidence>
<protein>
    <submittedName>
        <fullName evidence="1">Uncharacterized protein</fullName>
    </submittedName>
</protein>
<dbReference type="STRING" id="56646.A0A2L2SZ85"/>
<organism evidence="1 2">
    <name type="scientific">Fusarium venenatum</name>
    <dbReference type="NCBI Taxonomy" id="56646"/>
    <lineage>
        <taxon>Eukaryota</taxon>
        <taxon>Fungi</taxon>
        <taxon>Dikarya</taxon>
        <taxon>Ascomycota</taxon>
        <taxon>Pezizomycotina</taxon>
        <taxon>Sordariomycetes</taxon>
        <taxon>Hypocreomycetidae</taxon>
        <taxon>Hypocreales</taxon>
        <taxon>Nectriaceae</taxon>
        <taxon>Fusarium</taxon>
    </lineage>
</organism>
<accession>A0A2L2SZ85</accession>
<sequence length="363" mass="41853">MPPCDCIYSSTLCGLLKTPSPGQRPDLMTKSPMRKLSIRLSSPRSSHPPPHIWALRGTKRTRADLCRSSVDSQSNALVHDLTTPSYSEYESDRQLRYSANSHNNENSASQDEDEPWYHKLPGQEFRLHQPYHWNPLQPQHHDLQVHRLKLQQLSTERFESWSAGVEYAAPSDNRLPPRKRFKASHLQSSLPRTEEVDSINDHKLALVSPSMRSRGFYHLACPFNIYAPARFQQCLMQDNICTKRDPEPIAGLNEDQKAILISRDCYYRGEKKRWCRIWSIVFPTSEPPQSPYLDRACGLVISMVRDFWELNGHQCVADYMKDQGFDGEGNENSHNTLFNVTLDDLLKGIIKEHESLKVRPIEE</sequence>
<reference evidence="2" key="1">
    <citation type="submission" date="2014-10" db="EMBL/GenBank/DDBJ databases">
        <authorList>
            <person name="King R."/>
        </authorList>
    </citation>
    <scope>NUCLEOTIDE SEQUENCE [LARGE SCALE GENOMIC DNA]</scope>
    <source>
        <strain evidence="2">A3/5</strain>
    </source>
</reference>
<dbReference type="EMBL" id="LN649230">
    <property type="protein sequence ID" value="CEI60263.1"/>
    <property type="molecule type" value="Genomic_DNA"/>
</dbReference>
<dbReference type="Proteomes" id="UP000245910">
    <property type="component" value="Chromosome II"/>
</dbReference>
<keyword evidence="2" id="KW-1185">Reference proteome</keyword>
<proteinExistence type="predicted"/>
<evidence type="ECO:0000313" key="1">
    <source>
        <dbReference type="EMBL" id="CEI60263.1"/>
    </source>
</evidence>